<dbReference type="InterPro" id="IPR049142">
    <property type="entry name" value="MS_channel_1st"/>
</dbReference>
<feature type="transmembrane region" description="Helical" evidence="8">
    <location>
        <begin position="351"/>
        <end position="371"/>
    </location>
</feature>
<evidence type="ECO:0000256" key="2">
    <source>
        <dbReference type="ARBA" id="ARBA00008017"/>
    </source>
</evidence>
<feature type="transmembrane region" description="Helical" evidence="8">
    <location>
        <begin position="377"/>
        <end position="399"/>
    </location>
</feature>
<feature type="domain" description="Mechanosensitive ion channel MscS" evidence="9">
    <location>
        <begin position="560"/>
        <end position="622"/>
    </location>
</feature>
<proteinExistence type="inferred from homology"/>
<feature type="domain" description="Mechanosensitive ion channel transmembrane helices 2/3" evidence="10">
    <location>
        <begin position="520"/>
        <end position="558"/>
    </location>
</feature>
<dbReference type="InterPro" id="IPR006685">
    <property type="entry name" value="MscS_channel_2nd"/>
</dbReference>
<reference evidence="12 13" key="1">
    <citation type="submission" date="2019-09" db="EMBL/GenBank/DDBJ databases">
        <authorList>
            <person name="Park J.-S."/>
            <person name="Choi H.-J."/>
        </authorList>
    </citation>
    <scope>NUCLEOTIDE SEQUENCE [LARGE SCALE GENOMIC DNA]</scope>
    <source>
        <strain evidence="12 13">176SS1-4</strain>
    </source>
</reference>
<dbReference type="InterPro" id="IPR023408">
    <property type="entry name" value="MscS_beta-dom_sf"/>
</dbReference>
<feature type="transmembrane region" description="Helical" evidence="8">
    <location>
        <begin position="257"/>
        <end position="280"/>
    </location>
</feature>
<dbReference type="InterPro" id="IPR010920">
    <property type="entry name" value="LSM_dom_sf"/>
</dbReference>
<dbReference type="GO" id="GO:0008381">
    <property type="term" value="F:mechanosensitive monoatomic ion channel activity"/>
    <property type="evidence" value="ECO:0007669"/>
    <property type="project" value="InterPro"/>
</dbReference>
<comment type="caution">
    <text evidence="12">The sequence shown here is derived from an EMBL/GenBank/DDBJ whole genome shotgun (WGS) entry which is preliminary data.</text>
</comment>
<evidence type="ECO:0000256" key="1">
    <source>
        <dbReference type="ARBA" id="ARBA00004651"/>
    </source>
</evidence>
<feature type="transmembrane region" description="Helical" evidence="8">
    <location>
        <begin position="190"/>
        <end position="209"/>
    </location>
</feature>
<feature type="transmembrane region" description="Helical" evidence="8">
    <location>
        <begin position="539"/>
        <end position="557"/>
    </location>
</feature>
<protein>
    <submittedName>
        <fullName evidence="12">Mechanosensitive ion channel</fullName>
    </submittedName>
</protein>
<dbReference type="InterPro" id="IPR045276">
    <property type="entry name" value="YbiO_bact"/>
</dbReference>
<evidence type="ECO:0000256" key="4">
    <source>
        <dbReference type="ARBA" id="ARBA00022692"/>
    </source>
</evidence>
<dbReference type="PANTHER" id="PTHR30460">
    <property type="entry name" value="MODERATE CONDUCTANCE MECHANOSENSITIVE CHANNEL YBIO"/>
    <property type="match status" value="1"/>
</dbReference>
<dbReference type="Proteomes" id="UP000326554">
    <property type="component" value="Unassembled WGS sequence"/>
</dbReference>
<feature type="compositionally biased region" description="Acidic residues" evidence="7">
    <location>
        <begin position="303"/>
        <end position="320"/>
    </location>
</feature>
<feature type="region of interest" description="Disordered" evidence="7">
    <location>
        <begin position="301"/>
        <end position="336"/>
    </location>
</feature>
<dbReference type="Pfam" id="PF00924">
    <property type="entry name" value="MS_channel_2nd"/>
    <property type="match status" value="1"/>
</dbReference>
<dbReference type="SUPFAM" id="SSF82689">
    <property type="entry name" value="Mechanosensitive channel protein MscS (YggB), C-terminal domain"/>
    <property type="match status" value="1"/>
</dbReference>
<feature type="transmembrane region" description="Helical" evidence="8">
    <location>
        <begin position="229"/>
        <end position="251"/>
    </location>
</feature>
<dbReference type="Gene3D" id="2.30.30.60">
    <property type="match status" value="1"/>
</dbReference>
<evidence type="ECO:0000259" key="11">
    <source>
        <dbReference type="Pfam" id="PF25392"/>
    </source>
</evidence>
<evidence type="ECO:0000256" key="3">
    <source>
        <dbReference type="ARBA" id="ARBA00022475"/>
    </source>
</evidence>
<dbReference type="SUPFAM" id="SSF50182">
    <property type="entry name" value="Sm-like ribonucleoproteins"/>
    <property type="match status" value="1"/>
</dbReference>
<name>A0A5J5GT88_9RHOB</name>
<evidence type="ECO:0000259" key="10">
    <source>
        <dbReference type="Pfam" id="PF21088"/>
    </source>
</evidence>
<feature type="transmembrane region" description="Helical" evidence="8">
    <location>
        <begin position="432"/>
        <end position="453"/>
    </location>
</feature>
<organism evidence="12 13">
    <name type="scientific">Histidinibacterium aquaticum</name>
    <dbReference type="NCBI Taxonomy" id="2613962"/>
    <lineage>
        <taxon>Bacteria</taxon>
        <taxon>Pseudomonadati</taxon>
        <taxon>Pseudomonadota</taxon>
        <taxon>Alphaproteobacteria</taxon>
        <taxon>Rhodobacterales</taxon>
        <taxon>Paracoccaceae</taxon>
        <taxon>Histidinibacterium</taxon>
    </lineage>
</organism>
<feature type="domain" description="Moderate conductance mechanosensitive channel YbiO-like transmembrane helix 1" evidence="11">
    <location>
        <begin position="381"/>
        <end position="458"/>
    </location>
</feature>
<dbReference type="Gene3D" id="1.10.287.1260">
    <property type="match status" value="1"/>
</dbReference>
<dbReference type="Pfam" id="PF21088">
    <property type="entry name" value="MS_channel_1st"/>
    <property type="match status" value="1"/>
</dbReference>
<comment type="subcellular location">
    <subcellularLocation>
        <location evidence="1">Cell membrane</location>
        <topology evidence="1">Multi-pass membrane protein</topology>
    </subcellularLocation>
</comment>
<dbReference type="RefSeq" id="WP_150444177.1">
    <property type="nucleotide sequence ID" value="NZ_VYQE01000001.1"/>
</dbReference>
<keyword evidence="13" id="KW-1185">Reference proteome</keyword>
<dbReference type="GO" id="GO:0005886">
    <property type="term" value="C:plasma membrane"/>
    <property type="evidence" value="ECO:0007669"/>
    <property type="project" value="UniProtKB-SubCell"/>
</dbReference>
<keyword evidence="4 8" id="KW-0812">Transmembrane</keyword>
<sequence>MAQDGGDPASQPTDGTPARALIDILSDDAARQALIEELERVAGEGALVAEDIVTEEEISLGRRLALLTQGAAERIAGEAAGLWRSLGAAPSVFDGLAGDQVGVLLGAAQELLVAIVVTIAAYLVLRRLAIPLYRRMGERAETAGFARRLLIFLGSGLIDILVVLVAWALGYAAITSLVGEFGQIDILQSLYLNAFLAVELIKVVVRLILSPSTGHLRFLPLSDGASRYLSRRLGIIVSVLGYGFLLVVPVLNQSAGFAAGGSASALITVAVILYAAGIVLRNRQPVTDWMMRELTYAPAPVDNESEEATAPDADTAETYDDPAAGTATERPVTGPEPATARGNVAALAQNWHWQALVFLAVLLIVALTRPIEVVLDVLAGSGKIALVLLLGIFLSGMLARSVARGIAVPPDLGQKLPLLEGRLNQFVPKTLSVLRLVILAVAAVIVLDILGGIDLRGWMASEIGARATGTVIGVLLTLLVAFGIWLAMTSWIDYRLNPEVGTVATAREATLLTLLKNAATIAIVVLALMFVLSQIGLDIGPLLASAGVLGLAIGFGAQKMVQDIITGIFIQFENAINVGDVVTVGGVTGAVEKLTVRSVSVRDVQGVFHIVPFSSVDLVSNYMRDFSYHVADMGIAYREDYEEAKAAMFEAFDLLREDPEQSPNVLGDLEWFGLNSFGDSAVVLRARIKTVPGTQWGVGRAYNMVLKKIFDERGIEIPFPHQTIYFGEAKDGTSTKLRIAETRDDRPEPVSTDTGAARDGEIDPGTTDAPQEDD</sequence>
<feature type="transmembrane region" description="Helical" evidence="8">
    <location>
        <begin position="465"/>
        <end position="488"/>
    </location>
</feature>
<comment type="similarity">
    <text evidence="2">Belongs to the MscS (TC 1.A.23) family.</text>
</comment>
<evidence type="ECO:0000256" key="7">
    <source>
        <dbReference type="SAM" id="MobiDB-lite"/>
    </source>
</evidence>
<dbReference type="Gene3D" id="3.30.70.100">
    <property type="match status" value="1"/>
</dbReference>
<feature type="transmembrane region" description="Helical" evidence="8">
    <location>
        <begin position="509"/>
        <end position="533"/>
    </location>
</feature>
<evidence type="ECO:0000256" key="6">
    <source>
        <dbReference type="ARBA" id="ARBA00023136"/>
    </source>
</evidence>
<accession>A0A5J5GT88</accession>
<feature type="region of interest" description="Disordered" evidence="7">
    <location>
        <begin position="736"/>
        <end position="774"/>
    </location>
</feature>
<dbReference type="SUPFAM" id="SSF82861">
    <property type="entry name" value="Mechanosensitive channel protein MscS (YggB), transmembrane region"/>
    <property type="match status" value="1"/>
</dbReference>
<dbReference type="PANTHER" id="PTHR30460:SF0">
    <property type="entry name" value="MODERATE CONDUCTANCE MECHANOSENSITIVE CHANNEL YBIO"/>
    <property type="match status" value="1"/>
</dbReference>
<dbReference type="EMBL" id="VYQE01000001">
    <property type="protein sequence ID" value="KAA9010694.1"/>
    <property type="molecule type" value="Genomic_DNA"/>
</dbReference>
<dbReference type="InterPro" id="IPR011066">
    <property type="entry name" value="MscS_channel_C_sf"/>
</dbReference>
<feature type="compositionally biased region" description="Basic and acidic residues" evidence="7">
    <location>
        <begin position="736"/>
        <end position="748"/>
    </location>
</feature>
<feature type="transmembrane region" description="Helical" evidence="8">
    <location>
        <begin position="149"/>
        <end position="170"/>
    </location>
</feature>
<evidence type="ECO:0000256" key="8">
    <source>
        <dbReference type="SAM" id="Phobius"/>
    </source>
</evidence>
<dbReference type="AlphaFoldDB" id="A0A5J5GT88"/>
<keyword evidence="6 8" id="KW-0472">Membrane</keyword>
<evidence type="ECO:0000313" key="13">
    <source>
        <dbReference type="Proteomes" id="UP000326554"/>
    </source>
</evidence>
<evidence type="ECO:0000256" key="5">
    <source>
        <dbReference type="ARBA" id="ARBA00022989"/>
    </source>
</evidence>
<evidence type="ECO:0000259" key="9">
    <source>
        <dbReference type="Pfam" id="PF00924"/>
    </source>
</evidence>
<feature type="transmembrane region" description="Helical" evidence="8">
    <location>
        <begin position="111"/>
        <end position="129"/>
    </location>
</feature>
<evidence type="ECO:0000313" key="12">
    <source>
        <dbReference type="EMBL" id="KAA9010694.1"/>
    </source>
</evidence>
<dbReference type="InterPro" id="IPR011014">
    <property type="entry name" value="MscS_channel_TM-2"/>
</dbReference>
<keyword evidence="5 8" id="KW-1133">Transmembrane helix</keyword>
<dbReference type="Pfam" id="PF25392">
    <property type="entry name" value="MS_channel_TM1"/>
    <property type="match status" value="1"/>
</dbReference>
<gene>
    <name evidence="12" type="ORF">F3S47_01635</name>
</gene>
<dbReference type="InterPro" id="IPR057485">
    <property type="entry name" value="YbiO-like_TM1"/>
</dbReference>
<keyword evidence="3" id="KW-1003">Cell membrane</keyword>